<feature type="transmembrane region" description="Helical" evidence="1">
    <location>
        <begin position="31"/>
        <end position="49"/>
    </location>
</feature>
<keyword evidence="1" id="KW-1133">Transmembrane helix</keyword>
<dbReference type="RefSeq" id="WP_304559513.1">
    <property type="nucleotide sequence ID" value="NZ_JAUQSZ010000001.1"/>
</dbReference>
<keyword evidence="3" id="KW-1185">Reference proteome</keyword>
<protein>
    <recommendedName>
        <fullName evidence="4">Fatty acid desaturase</fullName>
    </recommendedName>
</protein>
<gene>
    <name evidence="2" type="ORF">Q5H94_02130</name>
</gene>
<sequence>MKHDHLTEWQRERVEAPISRPERPLTWPQLIVAYVVSIIGWTALVAWILS</sequence>
<proteinExistence type="predicted"/>
<keyword evidence="1" id="KW-0812">Transmembrane</keyword>
<reference evidence="2" key="1">
    <citation type="submission" date="2023-07" db="EMBL/GenBank/DDBJ databases">
        <authorList>
            <person name="Kim M.K."/>
        </authorList>
    </citation>
    <scope>NUCLEOTIDE SEQUENCE</scope>
    <source>
        <strain evidence="2">CA1-15</strain>
    </source>
</reference>
<accession>A0ABT8ZV19</accession>
<evidence type="ECO:0008006" key="4">
    <source>
        <dbReference type="Google" id="ProtNLM"/>
    </source>
</evidence>
<dbReference type="EMBL" id="JAUQSZ010000001">
    <property type="protein sequence ID" value="MDO7841113.1"/>
    <property type="molecule type" value="Genomic_DNA"/>
</dbReference>
<comment type="caution">
    <text evidence="2">The sequence shown here is derived from an EMBL/GenBank/DDBJ whole genome shotgun (WGS) entry which is preliminary data.</text>
</comment>
<name>A0ABT8ZV19_9SPHN</name>
<evidence type="ECO:0000256" key="1">
    <source>
        <dbReference type="SAM" id="Phobius"/>
    </source>
</evidence>
<keyword evidence="1" id="KW-0472">Membrane</keyword>
<evidence type="ECO:0000313" key="2">
    <source>
        <dbReference type="EMBL" id="MDO7841113.1"/>
    </source>
</evidence>
<dbReference type="Proteomes" id="UP001176468">
    <property type="component" value="Unassembled WGS sequence"/>
</dbReference>
<evidence type="ECO:0000313" key="3">
    <source>
        <dbReference type="Proteomes" id="UP001176468"/>
    </source>
</evidence>
<organism evidence="2 3">
    <name type="scientific">Sphingomonas immobilis</name>
    <dbReference type="NCBI Taxonomy" id="3063997"/>
    <lineage>
        <taxon>Bacteria</taxon>
        <taxon>Pseudomonadati</taxon>
        <taxon>Pseudomonadota</taxon>
        <taxon>Alphaproteobacteria</taxon>
        <taxon>Sphingomonadales</taxon>
        <taxon>Sphingomonadaceae</taxon>
        <taxon>Sphingomonas</taxon>
    </lineage>
</organism>